<comment type="caution">
    <text evidence="3">The sequence shown here is derived from an EMBL/GenBank/DDBJ whole genome shotgun (WGS) entry which is preliminary data.</text>
</comment>
<reference evidence="4" key="1">
    <citation type="submission" date="2015-03" db="EMBL/GenBank/DDBJ databases">
        <title>Pseudomonas frederiksbergensis hydrocarbon degrader.</title>
        <authorList>
            <person name="Brown L.M."/>
            <person name="Ruiz O.N."/>
            <person name="Mueller S."/>
            <person name="Gunasekera T.S."/>
        </authorList>
    </citation>
    <scope>NUCLEOTIDE SEQUENCE [LARGE SCALE GENOMIC DNA]</scope>
    <source>
        <strain evidence="4">SI8</strain>
    </source>
</reference>
<accession>A0A0B1Z5J6</accession>
<sequence length="401" mass="45427">MKDPDASPSAAGYGYQYERALYRIFTAPNAQTRFGIETADDVEEISQTATGSRRVSEQAKLSVQPRKNPLQDSSKNLWKTLRIWLNGLAAARKEHEELQFLLVTNRVLKKGTLAMRLSDALSKQDVADAVVALRTHAAGMTGKPGEIARDVIAYSDADLAFLIEHMSIEDGQLNAQMKQRVIASLHLPEDAVANAEDIYHGLVGFLFDHCQETWVARKPFWTTAQPYYNKRQALVEAFMNGPWEPLPFEKTEFAEWAEKIDPADMLFVEQLTKINMPENLLMKQFGFYCGAYSERIRLLESGGVLAKDFDVAERVLSDRWEAINDRHQLDNMTSLDDYGTADYRSVMTKTLFPETFPMKVGRVHSTAQYLFSGTYHRMANADGTHSPIHWHRDAPNPEEES</sequence>
<gene>
    <name evidence="3" type="ORF">JZ00_03735</name>
</gene>
<dbReference type="Proteomes" id="UP000030949">
    <property type="component" value="Unassembled WGS sequence"/>
</dbReference>
<feature type="domain" description="ABC-three component systems C-terminal" evidence="2">
    <location>
        <begin position="267"/>
        <end position="393"/>
    </location>
</feature>
<dbReference type="EMBL" id="JQGJ01000002">
    <property type="protein sequence ID" value="KHK65895.1"/>
    <property type="molecule type" value="Genomic_DNA"/>
</dbReference>
<dbReference type="AlphaFoldDB" id="A0A0B1Z5J6"/>
<dbReference type="RefSeq" id="WP_039588964.1">
    <property type="nucleotide sequence ID" value="NZ_JQGJ02000004.1"/>
</dbReference>
<feature type="region of interest" description="Disordered" evidence="1">
    <location>
        <begin position="47"/>
        <end position="69"/>
    </location>
</feature>
<evidence type="ECO:0000256" key="1">
    <source>
        <dbReference type="SAM" id="MobiDB-lite"/>
    </source>
</evidence>
<proteinExistence type="predicted"/>
<evidence type="ECO:0000313" key="3">
    <source>
        <dbReference type="EMBL" id="KHK65895.1"/>
    </source>
</evidence>
<dbReference type="InterPro" id="IPR046913">
    <property type="entry name" value="ABC-3C_CTD7"/>
</dbReference>
<dbReference type="OrthoDB" id="2786695at2"/>
<protein>
    <recommendedName>
        <fullName evidence="2">ABC-three component systems C-terminal domain-containing protein</fullName>
    </recommendedName>
</protein>
<name>A0A0B1Z5J6_9PSED</name>
<evidence type="ECO:0000259" key="2">
    <source>
        <dbReference type="Pfam" id="PF20283"/>
    </source>
</evidence>
<organism evidence="3 4">
    <name type="scientific">Pseudomonas frederiksbergensis</name>
    <dbReference type="NCBI Taxonomy" id="104087"/>
    <lineage>
        <taxon>Bacteria</taxon>
        <taxon>Pseudomonadati</taxon>
        <taxon>Pseudomonadota</taxon>
        <taxon>Gammaproteobacteria</taxon>
        <taxon>Pseudomonadales</taxon>
        <taxon>Pseudomonadaceae</taxon>
        <taxon>Pseudomonas</taxon>
    </lineage>
</organism>
<dbReference type="Pfam" id="PF20283">
    <property type="entry name" value="CTD7"/>
    <property type="match status" value="1"/>
</dbReference>
<evidence type="ECO:0000313" key="4">
    <source>
        <dbReference type="Proteomes" id="UP000030949"/>
    </source>
</evidence>